<dbReference type="InterPro" id="IPR020568">
    <property type="entry name" value="Ribosomal_Su5_D2-typ_SF"/>
</dbReference>
<feature type="domain" description="Exoribonuclease phosphorolytic" evidence="7">
    <location>
        <begin position="7"/>
        <end position="127"/>
    </location>
</feature>
<dbReference type="InterPro" id="IPR027408">
    <property type="entry name" value="PNPase/RNase_PH_dom_sf"/>
</dbReference>
<name>F0XHE3_GROCL</name>
<dbReference type="GO" id="GO:0071051">
    <property type="term" value="P:poly(A)-dependent snoRNA 3'-end processing"/>
    <property type="evidence" value="ECO:0007669"/>
    <property type="project" value="TreeGrafter"/>
</dbReference>
<dbReference type="GO" id="GO:0071028">
    <property type="term" value="P:nuclear mRNA surveillance"/>
    <property type="evidence" value="ECO:0007669"/>
    <property type="project" value="TreeGrafter"/>
</dbReference>
<feature type="region of interest" description="Disordered" evidence="6">
    <location>
        <begin position="21"/>
        <end position="46"/>
    </location>
</feature>
<evidence type="ECO:0000313" key="9">
    <source>
        <dbReference type="Proteomes" id="UP000007796"/>
    </source>
</evidence>
<dbReference type="GO" id="GO:0000176">
    <property type="term" value="C:nuclear exosome (RNase complex)"/>
    <property type="evidence" value="ECO:0007669"/>
    <property type="project" value="TreeGrafter"/>
</dbReference>
<evidence type="ECO:0000259" key="7">
    <source>
        <dbReference type="Pfam" id="PF01138"/>
    </source>
</evidence>
<dbReference type="GeneID" id="25976095"/>
<sequence length="246" mass="26141">MTAPELQARLATLPRADGSATYSHGGYTVTASANGPIEAQRRDEDPDAANIDVVVRPAAGVGGPSERNHELILQKTLQDIVLVQEFPRCTIQVVLQIQSAPENDYANTKLNQPGLAAVLALLSASIPMRTIATAAAVAIMPGSIISSPSPRDAAAAQSLHVFAFSGQDDKLLLAESEGAFTMEEWDNARTTAGKICCGLRAGISGSSDKALDEEHGTEATVSMHDFVRSTVVHRAEDVLQWKLDRK</sequence>
<dbReference type="GO" id="GO:0016075">
    <property type="term" value="P:rRNA catabolic process"/>
    <property type="evidence" value="ECO:0007669"/>
    <property type="project" value="TreeGrafter"/>
</dbReference>
<dbReference type="STRING" id="655863.F0XHE3"/>
<dbReference type="Gene3D" id="3.30.230.70">
    <property type="entry name" value="GHMP Kinase, N-terminal domain"/>
    <property type="match status" value="1"/>
</dbReference>
<dbReference type="PANTHER" id="PTHR11953:SF1">
    <property type="entry name" value="EXOSOME COMPLEX COMPONENT RRP46"/>
    <property type="match status" value="1"/>
</dbReference>
<dbReference type="SUPFAM" id="SSF54211">
    <property type="entry name" value="Ribosomal protein S5 domain 2-like"/>
    <property type="match status" value="1"/>
</dbReference>
<evidence type="ECO:0000256" key="6">
    <source>
        <dbReference type="SAM" id="MobiDB-lite"/>
    </source>
</evidence>
<evidence type="ECO:0000256" key="1">
    <source>
        <dbReference type="ARBA" id="ARBA00004123"/>
    </source>
</evidence>
<dbReference type="HOGENOM" id="CLU_063514_2_2_1"/>
<dbReference type="InterPro" id="IPR001247">
    <property type="entry name" value="ExoRNase_PH_dom1"/>
</dbReference>
<dbReference type="GO" id="GO:0005730">
    <property type="term" value="C:nucleolus"/>
    <property type="evidence" value="ECO:0007669"/>
    <property type="project" value="TreeGrafter"/>
</dbReference>
<dbReference type="AlphaFoldDB" id="F0XHE3"/>
<gene>
    <name evidence="8" type="ORF">CMQ_3039</name>
</gene>
<dbReference type="RefSeq" id="XP_014172592.1">
    <property type="nucleotide sequence ID" value="XM_014317117.1"/>
</dbReference>
<dbReference type="Pfam" id="PF01138">
    <property type="entry name" value="RNase_PH"/>
    <property type="match status" value="1"/>
</dbReference>
<evidence type="ECO:0000256" key="5">
    <source>
        <dbReference type="ARBA" id="ARBA00023242"/>
    </source>
</evidence>
<dbReference type="OrthoDB" id="27298at2759"/>
<dbReference type="SUPFAM" id="SSF55666">
    <property type="entry name" value="Ribonuclease PH domain 2-like"/>
    <property type="match status" value="1"/>
</dbReference>
<dbReference type="EMBL" id="GL629769">
    <property type="protein sequence ID" value="EFX03110.1"/>
    <property type="molecule type" value="Genomic_DNA"/>
</dbReference>
<dbReference type="GO" id="GO:0006364">
    <property type="term" value="P:rRNA processing"/>
    <property type="evidence" value="ECO:0007669"/>
    <property type="project" value="UniProtKB-KW"/>
</dbReference>
<dbReference type="InterPro" id="IPR050080">
    <property type="entry name" value="RNase_PH"/>
</dbReference>
<keyword evidence="3" id="KW-0698">rRNA processing</keyword>
<organism evidence="9">
    <name type="scientific">Grosmannia clavigera (strain kw1407 / UAMH 11150)</name>
    <name type="common">Blue stain fungus</name>
    <name type="synonym">Graphiocladiella clavigera</name>
    <dbReference type="NCBI Taxonomy" id="655863"/>
    <lineage>
        <taxon>Eukaryota</taxon>
        <taxon>Fungi</taxon>
        <taxon>Dikarya</taxon>
        <taxon>Ascomycota</taxon>
        <taxon>Pezizomycotina</taxon>
        <taxon>Sordariomycetes</taxon>
        <taxon>Sordariomycetidae</taxon>
        <taxon>Ophiostomatales</taxon>
        <taxon>Ophiostomataceae</taxon>
        <taxon>Leptographium</taxon>
    </lineage>
</organism>
<accession>F0XHE3</accession>
<keyword evidence="9" id="KW-1185">Reference proteome</keyword>
<dbReference type="FunCoup" id="F0XHE3">
    <property type="interactions" value="219"/>
</dbReference>
<comment type="subcellular location">
    <subcellularLocation>
        <location evidence="1">Nucleus</location>
    </subcellularLocation>
</comment>
<dbReference type="Proteomes" id="UP000007796">
    <property type="component" value="Unassembled WGS sequence"/>
</dbReference>
<evidence type="ECO:0000313" key="8">
    <source>
        <dbReference type="EMBL" id="EFX03110.1"/>
    </source>
</evidence>
<protein>
    <submittedName>
        <fullName evidence="8">Exosome complex subunit</fullName>
    </submittedName>
</protein>
<dbReference type="InParanoid" id="F0XHE3"/>
<dbReference type="eggNOG" id="KOG1069">
    <property type="taxonomic scope" value="Eukaryota"/>
</dbReference>
<dbReference type="GO" id="GO:0034475">
    <property type="term" value="P:U4 snRNA 3'-end processing"/>
    <property type="evidence" value="ECO:0007669"/>
    <property type="project" value="TreeGrafter"/>
</dbReference>
<keyword evidence="5" id="KW-0539">Nucleus</keyword>
<dbReference type="PANTHER" id="PTHR11953">
    <property type="entry name" value="EXOSOME COMPLEX COMPONENT"/>
    <property type="match status" value="1"/>
</dbReference>
<proteinExistence type="inferred from homology"/>
<dbReference type="GO" id="GO:0000177">
    <property type="term" value="C:cytoplasmic exosome (RNase complex)"/>
    <property type="evidence" value="ECO:0007669"/>
    <property type="project" value="TreeGrafter"/>
</dbReference>
<dbReference type="GO" id="GO:0003723">
    <property type="term" value="F:RNA binding"/>
    <property type="evidence" value="ECO:0007669"/>
    <property type="project" value="TreeGrafter"/>
</dbReference>
<reference evidence="8 9" key="1">
    <citation type="journal article" date="2011" name="Proc. Natl. Acad. Sci. U.S.A.">
        <title>Genome and transcriptome analyses of the mountain pine beetle-fungal symbiont Grosmannia clavigera, a lodgepole pine pathogen.</title>
        <authorList>
            <person name="DiGuistini S."/>
            <person name="Wang Y."/>
            <person name="Liao N.Y."/>
            <person name="Taylor G."/>
            <person name="Tanguay P."/>
            <person name="Feau N."/>
            <person name="Henrissat B."/>
            <person name="Chan S.K."/>
            <person name="Hesse-Orce U."/>
            <person name="Alamouti S.M."/>
            <person name="Tsui C.K.M."/>
            <person name="Docking R.T."/>
            <person name="Levasseur A."/>
            <person name="Haridas S."/>
            <person name="Robertson G."/>
            <person name="Birol I."/>
            <person name="Holt R.A."/>
            <person name="Marra M.A."/>
            <person name="Hamelin R.C."/>
            <person name="Hirst M."/>
            <person name="Jones S.J.M."/>
            <person name="Bohlmann J."/>
            <person name="Breuil C."/>
        </authorList>
    </citation>
    <scope>NUCLEOTIDE SEQUENCE [LARGE SCALE GENOMIC DNA]</scope>
    <source>
        <strain evidence="9">kw1407 / UAMH 11150</strain>
    </source>
</reference>
<dbReference type="InterPro" id="IPR036345">
    <property type="entry name" value="ExoRNase_PH_dom2_sf"/>
</dbReference>
<evidence type="ECO:0000256" key="4">
    <source>
        <dbReference type="ARBA" id="ARBA00022835"/>
    </source>
</evidence>
<evidence type="ECO:0000256" key="2">
    <source>
        <dbReference type="ARBA" id="ARBA00006678"/>
    </source>
</evidence>
<evidence type="ECO:0000256" key="3">
    <source>
        <dbReference type="ARBA" id="ARBA00022552"/>
    </source>
</evidence>
<comment type="similarity">
    <text evidence="2">Belongs to the RNase PH family.</text>
</comment>
<keyword evidence="4" id="KW-0271">Exosome</keyword>